<reference evidence="2" key="2">
    <citation type="submission" date="2015-01" db="EMBL/GenBank/DDBJ databases">
        <title>Evolutionary Origins and Diversification of the Mycorrhizal Mutualists.</title>
        <authorList>
            <consortium name="DOE Joint Genome Institute"/>
            <consortium name="Mycorrhizal Genomics Consortium"/>
            <person name="Kohler A."/>
            <person name="Kuo A."/>
            <person name="Nagy L.G."/>
            <person name="Floudas D."/>
            <person name="Copeland A."/>
            <person name="Barry K.W."/>
            <person name="Cichocki N."/>
            <person name="Veneault-Fourrey C."/>
            <person name="LaButti K."/>
            <person name="Lindquist E.A."/>
            <person name="Lipzen A."/>
            <person name="Lundell T."/>
            <person name="Morin E."/>
            <person name="Murat C."/>
            <person name="Riley R."/>
            <person name="Ohm R."/>
            <person name="Sun H."/>
            <person name="Tunlid A."/>
            <person name="Henrissat B."/>
            <person name="Grigoriev I.V."/>
            <person name="Hibbett D.S."/>
            <person name="Martin F."/>
        </authorList>
    </citation>
    <scope>NUCLEOTIDE SEQUENCE [LARGE SCALE GENOMIC DNA]</scope>
    <source>
        <strain evidence="2">LaAM-08-1</strain>
    </source>
</reference>
<proteinExistence type="predicted"/>
<dbReference type="Proteomes" id="UP000054477">
    <property type="component" value="Unassembled WGS sequence"/>
</dbReference>
<gene>
    <name evidence="1" type="ORF">K443DRAFT_15033</name>
</gene>
<dbReference type="AlphaFoldDB" id="A0A0C9WRV3"/>
<organism evidence="1 2">
    <name type="scientific">Laccaria amethystina LaAM-08-1</name>
    <dbReference type="NCBI Taxonomy" id="1095629"/>
    <lineage>
        <taxon>Eukaryota</taxon>
        <taxon>Fungi</taxon>
        <taxon>Dikarya</taxon>
        <taxon>Basidiomycota</taxon>
        <taxon>Agaricomycotina</taxon>
        <taxon>Agaricomycetes</taxon>
        <taxon>Agaricomycetidae</taxon>
        <taxon>Agaricales</taxon>
        <taxon>Agaricineae</taxon>
        <taxon>Hydnangiaceae</taxon>
        <taxon>Laccaria</taxon>
    </lineage>
</organism>
<dbReference type="HOGENOM" id="CLU_2886167_0_0_1"/>
<evidence type="ECO:0000313" key="2">
    <source>
        <dbReference type="Proteomes" id="UP000054477"/>
    </source>
</evidence>
<sequence>MPDHSDYSHVANADDERQHLPPFVIIQPRVLHHCWQRSNQTTNDISCRSSSSFITYLLFIIIP</sequence>
<evidence type="ECO:0000313" key="1">
    <source>
        <dbReference type="EMBL" id="KIJ90663.1"/>
    </source>
</evidence>
<dbReference type="EMBL" id="KN839133">
    <property type="protein sequence ID" value="KIJ90663.1"/>
    <property type="molecule type" value="Genomic_DNA"/>
</dbReference>
<name>A0A0C9WRV3_9AGAR</name>
<reference evidence="1 2" key="1">
    <citation type="submission" date="2014-04" db="EMBL/GenBank/DDBJ databases">
        <authorList>
            <consortium name="DOE Joint Genome Institute"/>
            <person name="Kuo A."/>
            <person name="Kohler A."/>
            <person name="Nagy L.G."/>
            <person name="Floudas D."/>
            <person name="Copeland A."/>
            <person name="Barry K.W."/>
            <person name="Cichocki N."/>
            <person name="Veneault-Fourrey C."/>
            <person name="LaButti K."/>
            <person name="Lindquist E.A."/>
            <person name="Lipzen A."/>
            <person name="Lundell T."/>
            <person name="Morin E."/>
            <person name="Murat C."/>
            <person name="Sun H."/>
            <person name="Tunlid A."/>
            <person name="Henrissat B."/>
            <person name="Grigoriev I.V."/>
            <person name="Hibbett D.S."/>
            <person name="Martin F."/>
            <person name="Nordberg H.P."/>
            <person name="Cantor M.N."/>
            <person name="Hua S.X."/>
        </authorList>
    </citation>
    <scope>NUCLEOTIDE SEQUENCE [LARGE SCALE GENOMIC DNA]</scope>
    <source>
        <strain evidence="1 2">LaAM-08-1</strain>
    </source>
</reference>
<keyword evidence="2" id="KW-1185">Reference proteome</keyword>
<accession>A0A0C9WRV3</accession>
<protein>
    <submittedName>
        <fullName evidence="1">Uncharacterized protein</fullName>
    </submittedName>
</protein>